<proteinExistence type="predicted"/>
<sequence>MEYQAFLPPELRCEGDRVPREEFWAHGDMRVHLDRHVDEQAPRKLVALPGAGGHGRLIASVGLAASGIAETVAPDLPGYGHTELGARRAYTYHDWVEVVADLVASEQPRDGRPVVLFGASMGGMLAYNAAVRSPAVRGVIATNLLDPRDRRVRRAVVRHPSLASGVPLLFPLATVAGRVRVPVRALANMRAIANDPELAAACARDPVGGGDAVPLSFLASWLGSRREVPPERFDRPILLVHPGDDRWTPPNVSQAFLRRLRGATRLRPPPRLRPLSSRRAGGAHDGRGDPRLPRGGHPGGPTSAMTAPGQRERRPGPGLPRVRPPRSGSDSRSASVGAEEDLDAGACPGLDRRGRGRVRFEEGPIE</sequence>
<dbReference type="Pfam" id="PF12146">
    <property type="entry name" value="Hydrolase_4"/>
    <property type="match status" value="1"/>
</dbReference>
<evidence type="ECO:0000259" key="2">
    <source>
        <dbReference type="Pfam" id="PF12146"/>
    </source>
</evidence>
<dbReference type="GO" id="GO:0016787">
    <property type="term" value="F:hydrolase activity"/>
    <property type="evidence" value="ECO:0007669"/>
    <property type="project" value="UniProtKB-KW"/>
</dbReference>
<accession>A0A411YFK2</accession>
<dbReference type="Proteomes" id="UP000291469">
    <property type="component" value="Chromosome"/>
</dbReference>
<dbReference type="OrthoDB" id="1376138at2"/>
<dbReference type="PRINTS" id="PR00111">
    <property type="entry name" value="ABHYDROLASE"/>
</dbReference>
<evidence type="ECO:0000256" key="1">
    <source>
        <dbReference type="SAM" id="MobiDB-lite"/>
    </source>
</evidence>
<feature type="region of interest" description="Disordered" evidence="1">
    <location>
        <begin position="259"/>
        <end position="366"/>
    </location>
</feature>
<dbReference type="InterPro" id="IPR029058">
    <property type="entry name" value="AB_hydrolase_fold"/>
</dbReference>
<feature type="compositionally biased region" description="Low complexity" evidence="1">
    <location>
        <begin position="319"/>
        <end position="328"/>
    </location>
</feature>
<dbReference type="KEGG" id="erz:ER308_10165"/>
<evidence type="ECO:0000313" key="4">
    <source>
        <dbReference type="Proteomes" id="UP000291469"/>
    </source>
</evidence>
<keyword evidence="3" id="KW-0378">Hydrolase</keyword>
<dbReference type="RefSeq" id="WP_131154884.1">
    <property type="nucleotide sequence ID" value="NZ_CP036402.1"/>
</dbReference>
<dbReference type="Gene3D" id="3.40.50.1820">
    <property type="entry name" value="alpha/beta hydrolase"/>
    <property type="match status" value="1"/>
</dbReference>
<name>A0A411YFK2_9ACTN</name>
<reference evidence="3 4" key="1">
    <citation type="submission" date="2019-01" db="EMBL/GenBank/DDBJ databases">
        <title>Egibacter rhizosphaerae EGI 80759T.</title>
        <authorList>
            <person name="Chen D.-D."/>
            <person name="Tian Y."/>
            <person name="Jiao J.-Y."/>
            <person name="Zhang X.-T."/>
            <person name="Zhang Y.-G."/>
            <person name="Zhang Y."/>
            <person name="Xiao M."/>
            <person name="Shu W.-S."/>
            <person name="Li W.-J."/>
        </authorList>
    </citation>
    <scope>NUCLEOTIDE SEQUENCE [LARGE SCALE GENOMIC DNA]</scope>
    <source>
        <strain evidence="3 4">EGI 80759</strain>
    </source>
</reference>
<dbReference type="EMBL" id="CP036402">
    <property type="protein sequence ID" value="QBI19887.1"/>
    <property type="molecule type" value="Genomic_DNA"/>
</dbReference>
<dbReference type="AlphaFoldDB" id="A0A411YFK2"/>
<gene>
    <name evidence="3" type="ORF">ER308_10165</name>
</gene>
<evidence type="ECO:0000313" key="3">
    <source>
        <dbReference type="EMBL" id="QBI19887.1"/>
    </source>
</evidence>
<feature type="compositionally biased region" description="Basic and acidic residues" evidence="1">
    <location>
        <begin position="350"/>
        <end position="366"/>
    </location>
</feature>
<keyword evidence="4" id="KW-1185">Reference proteome</keyword>
<dbReference type="InterPro" id="IPR022742">
    <property type="entry name" value="Hydrolase_4"/>
</dbReference>
<organism evidence="3 4">
    <name type="scientific">Egibacter rhizosphaerae</name>
    <dbReference type="NCBI Taxonomy" id="1670831"/>
    <lineage>
        <taxon>Bacteria</taxon>
        <taxon>Bacillati</taxon>
        <taxon>Actinomycetota</taxon>
        <taxon>Nitriliruptoria</taxon>
        <taxon>Egibacterales</taxon>
        <taxon>Egibacteraceae</taxon>
        <taxon>Egibacter</taxon>
    </lineage>
</organism>
<feature type="domain" description="Serine aminopeptidase S33" evidence="2">
    <location>
        <begin position="44"/>
        <end position="262"/>
    </location>
</feature>
<dbReference type="InterPro" id="IPR000073">
    <property type="entry name" value="AB_hydrolase_1"/>
</dbReference>
<protein>
    <submittedName>
        <fullName evidence="3">Alpha/beta hydrolase</fullName>
    </submittedName>
</protein>
<feature type="compositionally biased region" description="Basic and acidic residues" evidence="1">
    <location>
        <begin position="282"/>
        <end position="292"/>
    </location>
</feature>
<feature type="compositionally biased region" description="Basic residues" evidence="1">
    <location>
        <begin position="259"/>
        <end position="270"/>
    </location>
</feature>
<dbReference type="SUPFAM" id="SSF53474">
    <property type="entry name" value="alpha/beta-Hydrolases"/>
    <property type="match status" value="1"/>
</dbReference>